<dbReference type="PANTHER" id="PTHR30411">
    <property type="entry name" value="CYTOPLASMIC PROTEIN"/>
    <property type="match status" value="1"/>
</dbReference>
<dbReference type="Proteomes" id="UP001492541">
    <property type="component" value="Chromosome"/>
</dbReference>
<gene>
    <name evidence="2" type="ORF">LPQ35_03305</name>
</gene>
<sequence>MPLSSDWLREYVMSMGIDAEIVEVGKASTVKEAAEALGCSRRQIVKSIVLVAGDEPVVAIVDGASSVDLERVSSILGIPVRIAGKDEVLRLTGFRAGGVPPIGHTCKIILDERVLEMERVYGGGGDEGHLLHIRSRDIVRECTAVARIRK</sequence>
<proteinExistence type="predicted"/>
<keyword evidence="3" id="KW-1185">Reference proteome</keyword>
<dbReference type="Gene3D" id="3.90.960.10">
    <property type="entry name" value="YbaK/aminoacyl-tRNA synthetase-associated domain"/>
    <property type="match status" value="1"/>
</dbReference>
<feature type="domain" description="YbaK/aminoacyl-tRNA synthetase-associated" evidence="1">
    <location>
        <begin position="27"/>
        <end position="140"/>
    </location>
</feature>
<accession>A0ABZ3H4Q6</accession>
<dbReference type="InterPro" id="IPR036754">
    <property type="entry name" value="YbaK/aa-tRNA-synt-asso_dom_sf"/>
</dbReference>
<evidence type="ECO:0000313" key="2">
    <source>
        <dbReference type="EMBL" id="XAT64412.1"/>
    </source>
</evidence>
<dbReference type="EMBL" id="CP087714">
    <property type="protein sequence ID" value="XAT64412.1"/>
    <property type="molecule type" value="Genomic_DNA"/>
</dbReference>
<dbReference type="Pfam" id="PF04073">
    <property type="entry name" value="tRNA_edit"/>
    <property type="match status" value="1"/>
</dbReference>
<dbReference type="InterPro" id="IPR007214">
    <property type="entry name" value="YbaK/aa-tRNA-synth-assoc-dom"/>
</dbReference>
<evidence type="ECO:0000313" key="3">
    <source>
        <dbReference type="Proteomes" id="UP001492541"/>
    </source>
</evidence>
<dbReference type="GeneID" id="90448680"/>
<dbReference type="PANTHER" id="PTHR30411:SF1">
    <property type="entry name" value="CYTOPLASMIC PROTEIN"/>
    <property type="match status" value="1"/>
</dbReference>
<dbReference type="SUPFAM" id="SSF55826">
    <property type="entry name" value="YbaK/ProRS associated domain"/>
    <property type="match status" value="1"/>
</dbReference>
<protein>
    <submittedName>
        <fullName evidence="2">Aminoacyl-tRNA deacylase</fullName>
    </submittedName>
</protein>
<dbReference type="RefSeq" id="WP_193805956.1">
    <property type="nucleotide sequence ID" value="NZ_CP087714.1"/>
</dbReference>
<name>A0ABZ3H4Q6_GEOAI</name>
<reference evidence="2 3" key="1">
    <citation type="submission" date="2021-11" db="EMBL/GenBank/DDBJ databases">
        <title>Whole genome of Geoglobus acetivorans.</title>
        <authorList>
            <person name="Liu D."/>
        </authorList>
    </citation>
    <scope>NUCLEOTIDE SEQUENCE [LARGE SCALE GENOMIC DNA]</scope>
    <source>
        <strain evidence="2 3">SBH6</strain>
    </source>
</reference>
<organism evidence="2 3">
    <name type="scientific">Geoglobus acetivorans</name>
    <dbReference type="NCBI Taxonomy" id="565033"/>
    <lineage>
        <taxon>Archaea</taxon>
        <taxon>Methanobacteriati</taxon>
        <taxon>Methanobacteriota</taxon>
        <taxon>Archaeoglobi</taxon>
        <taxon>Archaeoglobales</taxon>
        <taxon>Archaeoglobaceae</taxon>
        <taxon>Geoglobus</taxon>
    </lineage>
</organism>
<evidence type="ECO:0000259" key="1">
    <source>
        <dbReference type="Pfam" id="PF04073"/>
    </source>
</evidence>